<comment type="subcellular location">
    <subcellularLocation>
        <location evidence="8">Cell membrane</location>
        <topology evidence="8">Multi-pass membrane protein</topology>
    </subcellularLocation>
    <subcellularLocation>
        <location evidence="1">Membrane</location>
        <topology evidence="1">Multi-pass membrane protein</topology>
    </subcellularLocation>
</comment>
<dbReference type="STRING" id="56484.A0A1Y2FU71"/>
<dbReference type="RefSeq" id="XP_040728037.1">
    <property type="nucleotide sequence ID" value="XM_040867464.1"/>
</dbReference>
<dbReference type="SUPFAM" id="SSF111352">
    <property type="entry name" value="Ammonium transporter"/>
    <property type="match status" value="1"/>
</dbReference>
<evidence type="ECO:0000256" key="2">
    <source>
        <dbReference type="ARBA" id="ARBA00005887"/>
    </source>
</evidence>
<dbReference type="NCBIfam" id="TIGR00836">
    <property type="entry name" value="amt"/>
    <property type="match status" value="1"/>
</dbReference>
<feature type="transmembrane region" description="Helical" evidence="8">
    <location>
        <begin position="392"/>
        <end position="413"/>
    </location>
</feature>
<dbReference type="InterPro" id="IPR018047">
    <property type="entry name" value="Ammonium_transpt_CS"/>
</dbReference>
<dbReference type="Gene3D" id="1.10.3430.10">
    <property type="entry name" value="Ammonium transporter AmtB like domains"/>
    <property type="match status" value="1"/>
</dbReference>
<protein>
    <recommendedName>
        <fullName evidence="8">Ammonium transporter</fullName>
    </recommendedName>
</protein>
<feature type="transmembrane region" description="Helical" evidence="8">
    <location>
        <begin position="258"/>
        <end position="279"/>
    </location>
</feature>
<feature type="transmembrane region" description="Helical" evidence="8">
    <location>
        <begin position="189"/>
        <end position="208"/>
    </location>
</feature>
<feature type="transmembrane region" description="Helical" evidence="8">
    <location>
        <begin position="155"/>
        <end position="177"/>
    </location>
</feature>
<feature type="compositionally biased region" description="Basic and acidic residues" evidence="9">
    <location>
        <begin position="530"/>
        <end position="539"/>
    </location>
</feature>
<evidence type="ECO:0000256" key="5">
    <source>
        <dbReference type="ARBA" id="ARBA00022989"/>
    </source>
</evidence>
<dbReference type="AlphaFoldDB" id="A0A1Y2FU71"/>
<organism evidence="11 12">
    <name type="scientific">Protomyces lactucae-debilis</name>
    <dbReference type="NCBI Taxonomy" id="2754530"/>
    <lineage>
        <taxon>Eukaryota</taxon>
        <taxon>Fungi</taxon>
        <taxon>Dikarya</taxon>
        <taxon>Ascomycota</taxon>
        <taxon>Taphrinomycotina</taxon>
        <taxon>Taphrinomycetes</taxon>
        <taxon>Taphrinales</taxon>
        <taxon>Protomycetaceae</taxon>
        <taxon>Protomyces</taxon>
    </lineage>
</organism>
<keyword evidence="5 8" id="KW-1133">Transmembrane helix</keyword>
<dbReference type="EMBL" id="MCFI01000001">
    <property type="protein sequence ID" value="ORY87542.1"/>
    <property type="molecule type" value="Genomic_DNA"/>
</dbReference>
<evidence type="ECO:0000256" key="1">
    <source>
        <dbReference type="ARBA" id="ARBA00004141"/>
    </source>
</evidence>
<keyword evidence="3 8" id="KW-0813">Transport</keyword>
<dbReference type="PANTHER" id="PTHR43029">
    <property type="entry name" value="AMMONIUM TRANSPORTER MEP2"/>
    <property type="match status" value="1"/>
</dbReference>
<dbReference type="OrthoDB" id="534912at2759"/>
<feature type="transmembrane region" description="Helical" evidence="8">
    <location>
        <begin position="309"/>
        <end position="329"/>
    </location>
</feature>
<evidence type="ECO:0000313" key="12">
    <source>
        <dbReference type="Proteomes" id="UP000193685"/>
    </source>
</evidence>
<dbReference type="PANTHER" id="PTHR43029:SF4">
    <property type="entry name" value="AMMONIUM TRANSPORTER MEP1-RELATED"/>
    <property type="match status" value="1"/>
</dbReference>
<comment type="caution">
    <text evidence="11">The sequence shown here is derived from an EMBL/GenBank/DDBJ whole genome shotgun (WGS) entry which is preliminary data.</text>
</comment>
<feature type="region of interest" description="Disordered" evidence="9">
    <location>
        <begin position="495"/>
        <end position="539"/>
    </location>
</feature>
<dbReference type="GeneID" id="63784063"/>
<evidence type="ECO:0000256" key="4">
    <source>
        <dbReference type="ARBA" id="ARBA00022692"/>
    </source>
</evidence>
<reference evidence="11 12" key="1">
    <citation type="submission" date="2016-07" db="EMBL/GenBank/DDBJ databases">
        <title>Pervasive Adenine N6-methylation of Active Genes in Fungi.</title>
        <authorList>
            <consortium name="DOE Joint Genome Institute"/>
            <person name="Mondo S.J."/>
            <person name="Dannebaum R.O."/>
            <person name="Kuo R.C."/>
            <person name="Labutti K."/>
            <person name="Haridas S."/>
            <person name="Kuo A."/>
            <person name="Salamov A."/>
            <person name="Ahrendt S.R."/>
            <person name="Lipzen A."/>
            <person name="Sullivan W."/>
            <person name="Andreopoulos W.B."/>
            <person name="Clum A."/>
            <person name="Lindquist E."/>
            <person name="Daum C."/>
            <person name="Ramamoorthy G.K."/>
            <person name="Gryganskyi A."/>
            <person name="Culley D."/>
            <person name="Magnuson J.K."/>
            <person name="James T.Y."/>
            <person name="O'Malley M.A."/>
            <person name="Stajich J.E."/>
            <person name="Spatafora J.W."/>
            <person name="Visel A."/>
            <person name="Grigoriev I.V."/>
        </authorList>
    </citation>
    <scope>NUCLEOTIDE SEQUENCE [LARGE SCALE GENOMIC DNA]</scope>
    <source>
        <strain evidence="11 12">12-1054</strain>
    </source>
</reference>
<name>A0A1Y2FU71_PROLT</name>
<keyword evidence="7 8" id="KW-0924">Ammonia transport</keyword>
<dbReference type="GO" id="GO:0005886">
    <property type="term" value="C:plasma membrane"/>
    <property type="evidence" value="ECO:0007669"/>
    <property type="project" value="UniProtKB-SubCell"/>
</dbReference>
<dbReference type="Proteomes" id="UP000193685">
    <property type="component" value="Unassembled WGS sequence"/>
</dbReference>
<feature type="transmembrane region" description="Helical" evidence="8">
    <location>
        <begin position="125"/>
        <end position="143"/>
    </location>
</feature>
<feature type="transmembrane region" description="Helical" evidence="8">
    <location>
        <begin position="350"/>
        <end position="372"/>
    </location>
</feature>
<evidence type="ECO:0000256" key="6">
    <source>
        <dbReference type="ARBA" id="ARBA00023136"/>
    </source>
</evidence>
<sequence length="539" mass="57781">MTPYLSLPFPETYPATGGDSATENLNLFFQTGDVAFILVATSMVWLMVPGIAFFYSGLARRKSALSMLWICMVAVAITQFQWYFWGFSLAFSKTATNGFIGNLKHFALMDVLGGPATGTALVPELLYANFQGMFASVTIALVMGAVAERGRLMPACLFIFLWVTLVYCPMACAVWNANGWAFKWGVLDYAGGGPVEIGSGFGALAYSFMLGPRRNSPSEMVVVHRPHSVTSVVLGTALLWFGWAGFNGGSAFGANLRAVISITDTNIAGAMGGITWCLLDYRLERSLTMVGFCSGVIAGLVAATPSSGYIGPSPAVAVGVLAGACCNYATKIKFLLKIDDSMDVFAEHGVGGIIGLLCCAFFGAEYVTALDGVSYGIGGWFSKNWAQMYKQLGWIGFCCAWTWTITCLICFVINKIPGLHLRTSEDGELRGIDEDQIGEFAFDYVEARRNFMTWGVTNAIDGETTDEGSDFSNQKGKAKAAEALQNAGSYEMQQMGTNHSLGNAPFPAGQRQQAEAPVVSGSSPVAEETAPAHRDHAVY</sequence>
<dbReference type="PROSITE" id="PS01219">
    <property type="entry name" value="AMMONIUM_TRANSP"/>
    <property type="match status" value="1"/>
</dbReference>
<evidence type="ECO:0000256" key="8">
    <source>
        <dbReference type="RuleBase" id="RU362002"/>
    </source>
</evidence>
<keyword evidence="12" id="KW-1185">Reference proteome</keyword>
<evidence type="ECO:0000259" key="10">
    <source>
        <dbReference type="Pfam" id="PF00909"/>
    </source>
</evidence>
<comment type="similarity">
    <text evidence="2 8">Belongs to the ammonia transporter channel (TC 1.A.11.2) family.</text>
</comment>
<evidence type="ECO:0000256" key="7">
    <source>
        <dbReference type="ARBA" id="ARBA00023177"/>
    </source>
</evidence>
<feature type="transmembrane region" description="Helical" evidence="8">
    <location>
        <begin position="229"/>
        <end position="246"/>
    </location>
</feature>
<dbReference type="GO" id="GO:0008519">
    <property type="term" value="F:ammonium channel activity"/>
    <property type="evidence" value="ECO:0007669"/>
    <property type="project" value="InterPro"/>
</dbReference>
<evidence type="ECO:0000256" key="3">
    <source>
        <dbReference type="ARBA" id="ARBA00022448"/>
    </source>
</evidence>
<keyword evidence="4 8" id="KW-0812">Transmembrane</keyword>
<evidence type="ECO:0000256" key="9">
    <source>
        <dbReference type="SAM" id="MobiDB-lite"/>
    </source>
</evidence>
<dbReference type="InterPro" id="IPR029020">
    <property type="entry name" value="Ammonium/urea_transptr"/>
</dbReference>
<keyword evidence="6 8" id="KW-0472">Membrane</keyword>
<feature type="transmembrane region" description="Helical" evidence="8">
    <location>
        <begin position="286"/>
        <end position="303"/>
    </location>
</feature>
<feature type="transmembrane region" description="Helical" evidence="8">
    <location>
        <begin position="67"/>
        <end position="85"/>
    </location>
</feature>
<dbReference type="InterPro" id="IPR001905">
    <property type="entry name" value="Ammonium_transpt"/>
</dbReference>
<dbReference type="Pfam" id="PF00909">
    <property type="entry name" value="Ammonium_transp"/>
    <property type="match status" value="1"/>
</dbReference>
<feature type="transmembrane region" description="Helical" evidence="8">
    <location>
        <begin position="34"/>
        <end position="55"/>
    </location>
</feature>
<dbReference type="InterPro" id="IPR024041">
    <property type="entry name" value="NH4_transpt_AmtB-like_dom"/>
</dbReference>
<gene>
    <name evidence="11" type="ORF">BCR37DRAFT_342921</name>
</gene>
<accession>A0A1Y2FU71</accession>
<dbReference type="FunFam" id="1.10.3430.10:FF:000003">
    <property type="entry name" value="Ammonium transporter"/>
    <property type="match status" value="1"/>
</dbReference>
<proteinExistence type="inferred from homology"/>
<dbReference type="OMA" id="FNAGSWL"/>
<evidence type="ECO:0000313" key="11">
    <source>
        <dbReference type="EMBL" id="ORY87542.1"/>
    </source>
</evidence>
<feature type="domain" description="Ammonium transporter AmtB-like" evidence="10">
    <location>
        <begin position="35"/>
        <end position="442"/>
    </location>
</feature>